<keyword evidence="11 15" id="KW-0234">DNA repair</keyword>
<dbReference type="SUPFAM" id="SSF52540">
    <property type="entry name" value="P-loop containing nucleoside triphosphate hydrolases"/>
    <property type="match status" value="1"/>
</dbReference>
<evidence type="ECO:0000256" key="5">
    <source>
        <dbReference type="ARBA" id="ARBA00022801"/>
    </source>
</evidence>
<gene>
    <name evidence="15 20" type="primary">recB</name>
    <name evidence="20" type="ORF">ELAC_1544</name>
</gene>
<evidence type="ECO:0000256" key="12">
    <source>
        <dbReference type="ARBA" id="ARBA00023235"/>
    </source>
</evidence>
<dbReference type="InterPro" id="IPR011335">
    <property type="entry name" value="Restrct_endonuc-II-like"/>
</dbReference>
<dbReference type="EC" id="3.1.11.5" evidence="15"/>
<comment type="similarity">
    <text evidence="15">Belongs to the helicase family. UvrD subfamily.</text>
</comment>
<evidence type="ECO:0000259" key="19">
    <source>
        <dbReference type="PROSITE" id="PS51217"/>
    </source>
</evidence>
<keyword evidence="8 15" id="KW-0067">ATP-binding</keyword>
<dbReference type="GO" id="GO:0016887">
    <property type="term" value="F:ATP hydrolysis activity"/>
    <property type="evidence" value="ECO:0007669"/>
    <property type="project" value="RHEA"/>
</dbReference>
<keyword evidence="7 15" id="KW-0269">Exonuclease</keyword>
<dbReference type="Gene3D" id="3.40.50.300">
    <property type="entry name" value="P-loop containing nucleotide triphosphate hydrolases"/>
    <property type="match status" value="2"/>
</dbReference>
<evidence type="ECO:0000256" key="3">
    <source>
        <dbReference type="ARBA" id="ARBA00022741"/>
    </source>
</evidence>
<dbReference type="AlphaFoldDB" id="A0A0H5DQP8"/>
<dbReference type="PANTHER" id="PTHR11070:SF23">
    <property type="entry name" value="RECBCD ENZYME SUBUNIT RECB"/>
    <property type="match status" value="1"/>
</dbReference>
<dbReference type="GO" id="GO:0000287">
    <property type="term" value="F:magnesium ion binding"/>
    <property type="evidence" value="ECO:0007669"/>
    <property type="project" value="UniProtKB-UniRule"/>
</dbReference>
<dbReference type="SUPFAM" id="SSF52980">
    <property type="entry name" value="Restriction endonuclease-like"/>
    <property type="match status" value="1"/>
</dbReference>
<keyword evidence="21" id="KW-1185">Reference proteome</keyword>
<evidence type="ECO:0000256" key="17">
    <source>
        <dbReference type="SAM" id="MobiDB-lite"/>
    </source>
</evidence>
<dbReference type="Gene3D" id="1.10.3170.10">
    <property type="entry name" value="Recbcd, chain B, domain 2"/>
    <property type="match status" value="1"/>
</dbReference>
<dbReference type="InterPro" id="IPR027417">
    <property type="entry name" value="P-loop_NTPase"/>
</dbReference>
<evidence type="ECO:0000259" key="18">
    <source>
        <dbReference type="PROSITE" id="PS51198"/>
    </source>
</evidence>
<dbReference type="GO" id="GO:0005829">
    <property type="term" value="C:cytosol"/>
    <property type="evidence" value="ECO:0007669"/>
    <property type="project" value="TreeGrafter"/>
</dbReference>
<feature type="active site" description="For nuclease activity" evidence="15">
    <location>
        <position position="1043"/>
    </location>
</feature>
<organism evidence="20 21">
    <name type="scientific">Estrella lausannensis</name>
    <dbReference type="NCBI Taxonomy" id="483423"/>
    <lineage>
        <taxon>Bacteria</taxon>
        <taxon>Pseudomonadati</taxon>
        <taxon>Chlamydiota</taxon>
        <taxon>Chlamydiia</taxon>
        <taxon>Parachlamydiales</taxon>
        <taxon>Candidatus Criblamydiaceae</taxon>
        <taxon>Estrella</taxon>
    </lineage>
</organism>
<dbReference type="InterPro" id="IPR004586">
    <property type="entry name" value="RecB"/>
</dbReference>
<evidence type="ECO:0000256" key="8">
    <source>
        <dbReference type="ARBA" id="ARBA00022840"/>
    </source>
</evidence>
<dbReference type="GO" id="GO:0008854">
    <property type="term" value="F:exodeoxyribonuclease V activity"/>
    <property type="evidence" value="ECO:0007669"/>
    <property type="project" value="UniProtKB-EC"/>
</dbReference>
<comment type="domain">
    <text evidence="15">The C-terminal domain has nuclease activity and interacts with RecD. It interacts with RecA, facilitating its loading onto ssDNA.</text>
</comment>
<dbReference type="Gene3D" id="3.90.320.10">
    <property type="match status" value="1"/>
</dbReference>
<dbReference type="HAMAP" id="MF_01485">
    <property type="entry name" value="RecB"/>
    <property type="match status" value="1"/>
</dbReference>
<dbReference type="PROSITE" id="PS51217">
    <property type="entry name" value="UVRD_HELICASE_CTER"/>
    <property type="match status" value="1"/>
</dbReference>
<dbReference type="GO" id="GO:0043138">
    <property type="term" value="F:3'-5' DNA helicase activity"/>
    <property type="evidence" value="ECO:0007669"/>
    <property type="project" value="UniProtKB-UniRule"/>
</dbReference>
<feature type="region of interest" description="DNA-binding and helicase activity, interacts with RecC" evidence="15">
    <location>
        <begin position="1"/>
        <end position="858"/>
    </location>
</feature>
<evidence type="ECO:0000256" key="4">
    <source>
        <dbReference type="ARBA" id="ARBA00022763"/>
    </source>
</evidence>
<evidence type="ECO:0000256" key="10">
    <source>
        <dbReference type="ARBA" id="ARBA00023125"/>
    </source>
</evidence>
<comment type="catalytic activity">
    <reaction evidence="13 15">
        <text>Couples ATP hydrolysis with the unwinding of duplex DNA by translocating in the 3'-5' direction.</text>
        <dbReference type="EC" id="5.6.2.4"/>
    </reaction>
</comment>
<dbReference type="GO" id="GO:0009338">
    <property type="term" value="C:exodeoxyribonuclease V complex"/>
    <property type="evidence" value="ECO:0007669"/>
    <property type="project" value="TreeGrafter"/>
</dbReference>
<sequence length="1130" mass="128084">MKAFDILSKNLCIHQNTMLEASAGTGKTFTIEHLVIRFLLEEDPLTGQTMELSEILLVTFTKKAVLDLKRRVRSALKKTISLLSQDGAEEMPEYLQASVERQQGNTSLLKSKLEKALSIFEEAEIFTIHSFSMKALMENSFETGFTQSGEKENITHEELMLVAEEFFRTEFSPPDFSQGQLTNLMRYFSSDIPKLLKKLVNLSNTYHSIERKRPFHELYLELRQAGIPGNEEGILQQLMTIADHFKKPQPAPDERTYPILAKALSSNEVSEKDFDHLIKEAKVLIEKFSDENRKKRGMPKTPIDESLFTRLKKLLLLIEEAGSPEVILVNAAASLKGFIKRRQEEEGKFSFDALLTKAWESAENSRFKESIRSRYKAVIIDEFQDTDPMQWGIFYRLFIEGNSDTKIFLVGDPKQSIYHFRQADIYTYLRAAEDIGINDRGTLGVNYRSRPDLIDAINLFFSESKLPKLIALPKTGGHLPYLPVAAGRKMGAIPFSDDKKSFHVVLKDQEAGKEDITPFLIRDEIIALREAGIARFGQMAVLVKDRYQGKEVEEALQQALIPASWQRGYSLIGSLSHKAMIELMEGVILFKNFSKLKTALAGPILLFPENALEDVQSGAFLAAIQEIGNLRDTLFNLGFASFFEELKSKTLGLEATVSEKLIVNRGGARFLDEVCLIAERLMEVENELGYSPDRLLHYLKEALSFNADDYPEWNLPPSGEEDSVKIITIHSSKGLEYDIVFAVGLFKTGSDPDQIVHREEEGKFIIKALLSHESALYEQWCEEIDAEKIRQLYVALTRARERLYLYFSDLKKDKLAIGKASPLDLWLAKLSVKEGSYQDLYDAIRAGSEEPLMRFLESQKEISYETGRLRNTATLEPKAKTASSLFKAPPPITRDHKPILLTSFSSIAKASGEEKESGREEAPRDFNAPLKSPLTLPAGAQTGVVIHSILERIPFHPRKAESFVTDYLSGSEYAPWSQAIAEMVKRAFTHTIFGFSLAEVDPAKTMREYEFLYPASLSPSADGYLKGVIDLIFLHQGKYYLLDWKTNWLGRELSDYTEDKILRSMEEHHYKLQAKIYAEAIKRYVRLFDDRPFEELFGGAYYVYLRGLPPPGGQLTGVAPVLFLNDLEAL</sequence>
<evidence type="ECO:0000256" key="1">
    <source>
        <dbReference type="ARBA" id="ARBA00022722"/>
    </source>
</evidence>
<comment type="catalytic activity">
    <reaction evidence="15">
        <text>Exonucleolytic cleavage (in the presence of ATP) in either 5'- to 3'- or 3'- to 5'-direction to yield 5'-phosphooligonucleotides.</text>
        <dbReference type="EC" id="3.1.11.5"/>
    </reaction>
</comment>
<evidence type="ECO:0000313" key="21">
    <source>
        <dbReference type="Proteomes" id="UP000220251"/>
    </source>
</evidence>
<dbReference type="GO" id="GO:0000724">
    <property type="term" value="P:double-strand break repair via homologous recombination"/>
    <property type="evidence" value="ECO:0007669"/>
    <property type="project" value="UniProtKB-UniRule"/>
</dbReference>
<dbReference type="PANTHER" id="PTHR11070">
    <property type="entry name" value="UVRD / RECB / PCRA DNA HELICASE FAMILY MEMBER"/>
    <property type="match status" value="1"/>
</dbReference>
<dbReference type="GO" id="GO:0005524">
    <property type="term" value="F:ATP binding"/>
    <property type="evidence" value="ECO:0007669"/>
    <property type="project" value="UniProtKB-UniRule"/>
</dbReference>
<keyword evidence="2 15" id="KW-0479">Metal-binding</keyword>
<comment type="function">
    <text evidence="15">A helicase/nuclease that prepares dsDNA breaks (DSB) for recombinational DNA repair. Binds to DSBs and unwinds DNA via a highly rapid and processive ATP-dependent bidirectional helicase activity. Unwinds dsDNA until it encounters a Chi (crossover hotspot instigator) sequence from the 3' direction. Cuts ssDNA a few nucleotides 3' to the Chi site. The properties and activities of the enzyme are changed at Chi. The Chi-altered holoenzyme produces a long 3'-ssDNA overhang and facilitates RecA-binding to the ssDNA for homologous DNA recombination and repair. Holoenzyme degrades any linearized DNA that is unable to undergo homologous recombination. In the holoenzyme this subunit contributes ATPase, 3'-5' helicase, exonuclease activity and loads RecA onto ssDNA.</text>
</comment>
<comment type="domain">
    <text evidence="15">The N-terminal DNA-binding domain is a ssDNA-dependent ATPase and has ATP-dependent 3'-5' helicase function. This domain interacts with RecC.</text>
</comment>
<comment type="cofactor">
    <cofactor evidence="15">
        <name>Mg(2+)</name>
        <dbReference type="ChEBI" id="CHEBI:18420"/>
    </cofactor>
    <text evidence="15">Binds 1 Mg(2+) ion per subunit.</text>
</comment>
<accession>A0A0H5DQP8</accession>
<evidence type="ECO:0000313" key="20">
    <source>
        <dbReference type="EMBL" id="CRX38872.1"/>
    </source>
</evidence>
<feature type="binding site" evidence="15">
    <location>
        <position position="1043"/>
    </location>
    <ligand>
        <name>Mg(2+)</name>
        <dbReference type="ChEBI" id="CHEBI:18420"/>
    </ligand>
</feature>
<evidence type="ECO:0000256" key="14">
    <source>
        <dbReference type="ARBA" id="ARBA00048988"/>
    </source>
</evidence>
<dbReference type="OrthoDB" id="9810135at2"/>
<name>A0A0H5DQP8_9BACT</name>
<evidence type="ECO:0000256" key="15">
    <source>
        <dbReference type="HAMAP-Rule" id="MF_01485"/>
    </source>
</evidence>
<dbReference type="EC" id="5.6.2.4" evidence="15"/>
<comment type="subunit">
    <text evidence="15">Heterotrimer of RecB, RecC and RecD. All subunits contribute to DNA-binding. Interacts with RecA.</text>
</comment>
<dbReference type="InterPro" id="IPR014017">
    <property type="entry name" value="DNA_helicase_UvrD-like_C"/>
</dbReference>
<protein>
    <recommendedName>
        <fullName evidence="15">RecBCD enzyme subunit RecB</fullName>
        <ecNumber evidence="15">3.1.11.5</ecNumber>
        <ecNumber evidence="15">5.6.2.4</ecNumber>
    </recommendedName>
    <alternativeName>
        <fullName evidence="15">DNA 3'-5' helicase subunit RecB</fullName>
    </alternativeName>
    <alternativeName>
        <fullName evidence="15">Exonuclease V subunit RecB</fullName>
        <shortName evidence="15">ExoV subunit RecB</shortName>
    </alternativeName>
    <alternativeName>
        <fullName evidence="15">Helicase/nuclease RecBCD subunit RecB</fullName>
    </alternativeName>
</protein>
<dbReference type="InterPro" id="IPR014016">
    <property type="entry name" value="UvrD-like_ATP-bd"/>
</dbReference>
<keyword evidence="12 15" id="KW-0413">Isomerase</keyword>
<keyword evidence="4 15" id="KW-0227">DNA damage</keyword>
<dbReference type="PROSITE" id="PS51198">
    <property type="entry name" value="UVRD_HELICASE_ATP_BIND"/>
    <property type="match status" value="1"/>
</dbReference>
<reference evidence="21" key="1">
    <citation type="submission" date="2015-06" db="EMBL/GenBank/DDBJ databases">
        <authorList>
            <person name="Bertelli C."/>
        </authorList>
    </citation>
    <scope>NUCLEOTIDE SEQUENCE [LARGE SCALE GENOMIC DNA]</scope>
    <source>
        <strain evidence="21">CRIB-30</strain>
    </source>
</reference>
<dbReference type="EMBL" id="CWGJ01000025">
    <property type="protein sequence ID" value="CRX38872.1"/>
    <property type="molecule type" value="Genomic_DNA"/>
</dbReference>
<feature type="binding site" evidence="15">
    <location>
        <position position="947"/>
    </location>
    <ligand>
        <name>Mg(2+)</name>
        <dbReference type="ChEBI" id="CHEBI:18420"/>
    </ligand>
</feature>
<dbReference type="Pfam" id="PF00580">
    <property type="entry name" value="UvrD-helicase"/>
    <property type="match status" value="1"/>
</dbReference>
<dbReference type="GO" id="GO:0003677">
    <property type="term" value="F:DNA binding"/>
    <property type="evidence" value="ECO:0007669"/>
    <property type="project" value="UniProtKB-UniRule"/>
</dbReference>
<feature type="compositionally biased region" description="Basic and acidic residues" evidence="17">
    <location>
        <begin position="911"/>
        <end position="924"/>
    </location>
</feature>
<keyword evidence="3 15" id="KW-0547">Nucleotide-binding</keyword>
<evidence type="ECO:0000256" key="13">
    <source>
        <dbReference type="ARBA" id="ARBA00034617"/>
    </source>
</evidence>
<evidence type="ECO:0000256" key="9">
    <source>
        <dbReference type="ARBA" id="ARBA00022842"/>
    </source>
</evidence>
<proteinExistence type="inferred from homology"/>
<dbReference type="Pfam" id="PF13361">
    <property type="entry name" value="UvrD_C"/>
    <property type="match status" value="1"/>
</dbReference>
<evidence type="ECO:0000256" key="11">
    <source>
        <dbReference type="ARBA" id="ARBA00023204"/>
    </source>
</evidence>
<dbReference type="CDD" id="cd22352">
    <property type="entry name" value="RecB_C-like"/>
    <property type="match status" value="1"/>
</dbReference>
<keyword evidence="9 15" id="KW-0460">Magnesium</keyword>
<comment type="miscellaneous">
    <text evidence="15">In the RecBCD complex, RecB has a slow 3'-5' helicase, an exonuclease activity and loads RecA onto ssDNA, RecD has a fast 5'-3' helicase activity, while RecC stimulates the ATPase and processivity of the RecB helicase and contributes to recognition of the Chi site.</text>
</comment>
<feature type="domain" description="UvrD-like helicase C-terminal" evidence="19">
    <location>
        <begin position="451"/>
        <end position="734"/>
    </location>
</feature>
<dbReference type="RefSeq" id="WP_098038735.1">
    <property type="nucleotide sequence ID" value="NZ_CWGJ01000025.1"/>
</dbReference>
<dbReference type="InterPro" id="IPR011604">
    <property type="entry name" value="PDDEXK-like_dom_sf"/>
</dbReference>
<feature type="region of interest" description="Nuclease activity, interacts with RecD and RecA" evidence="15">
    <location>
        <begin position="898"/>
        <end position="1130"/>
    </location>
</feature>
<dbReference type="InterPro" id="IPR000212">
    <property type="entry name" value="DNA_helicase_UvrD/REP"/>
</dbReference>
<evidence type="ECO:0000256" key="7">
    <source>
        <dbReference type="ARBA" id="ARBA00022839"/>
    </source>
</evidence>
<dbReference type="Gene3D" id="1.10.486.10">
    <property type="entry name" value="PCRA, domain 4"/>
    <property type="match status" value="1"/>
</dbReference>
<keyword evidence="10 15" id="KW-0238">DNA-binding</keyword>
<keyword evidence="1 15" id="KW-0540">Nuclease</keyword>
<feature type="domain" description="UvrD-like helicase ATP-binding" evidence="18">
    <location>
        <begin position="1"/>
        <end position="450"/>
    </location>
</feature>
<evidence type="ECO:0000256" key="2">
    <source>
        <dbReference type="ARBA" id="ARBA00022723"/>
    </source>
</evidence>
<dbReference type="Proteomes" id="UP000220251">
    <property type="component" value="Unassembled WGS sequence"/>
</dbReference>
<comment type="catalytic activity">
    <reaction evidence="14 15">
        <text>ATP + H2O = ADP + phosphate + H(+)</text>
        <dbReference type="Rhea" id="RHEA:13065"/>
        <dbReference type="ChEBI" id="CHEBI:15377"/>
        <dbReference type="ChEBI" id="CHEBI:15378"/>
        <dbReference type="ChEBI" id="CHEBI:30616"/>
        <dbReference type="ChEBI" id="CHEBI:43474"/>
        <dbReference type="ChEBI" id="CHEBI:456216"/>
        <dbReference type="EC" id="5.6.2.4"/>
    </reaction>
</comment>
<feature type="binding site" evidence="15">
    <location>
        <position position="1030"/>
    </location>
    <ligand>
        <name>Mg(2+)</name>
        <dbReference type="ChEBI" id="CHEBI:18420"/>
    </ligand>
</feature>
<feature type="binding site" evidence="16">
    <location>
        <begin position="21"/>
        <end position="28"/>
    </location>
    <ligand>
        <name>ATP</name>
        <dbReference type="ChEBI" id="CHEBI:30616"/>
    </ligand>
</feature>
<evidence type="ECO:0000256" key="16">
    <source>
        <dbReference type="PROSITE-ProRule" id="PRU00560"/>
    </source>
</evidence>
<keyword evidence="6 15" id="KW-0347">Helicase</keyword>
<evidence type="ECO:0000256" key="6">
    <source>
        <dbReference type="ARBA" id="ARBA00022806"/>
    </source>
</evidence>
<keyword evidence="5 15" id="KW-0378">Hydrolase</keyword>
<feature type="region of interest" description="Disordered" evidence="17">
    <location>
        <begin position="911"/>
        <end position="932"/>
    </location>
</feature>